<evidence type="ECO:0000259" key="18">
    <source>
        <dbReference type="PROSITE" id="PS50109"/>
    </source>
</evidence>
<protein>
    <recommendedName>
        <fullName evidence="5">Oxygen sensor histidine kinase NreB</fullName>
        <ecNumber evidence="4">2.7.13.3</ecNumber>
    </recommendedName>
    <alternativeName>
        <fullName evidence="15">Nitrogen regulation protein B</fullName>
    </alternativeName>
</protein>
<dbReference type="PROSITE" id="PS50005">
    <property type="entry name" value="TPR"/>
    <property type="match status" value="1"/>
</dbReference>
<feature type="repeat" description="TPR" evidence="16">
    <location>
        <begin position="245"/>
        <end position="278"/>
    </location>
</feature>
<keyword evidence="8" id="KW-0808">Transferase</keyword>
<keyword evidence="9" id="KW-0479">Metal-binding</keyword>
<evidence type="ECO:0000256" key="4">
    <source>
        <dbReference type="ARBA" id="ARBA00012438"/>
    </source>
</evidence>
<accession>A0ABW8YYD5</accession>
<dbReference type="EMBL" id="JBELPZ010000014">
    <property type="protein sequence ID" value="MFL9845304.1"/>
    <property type="molecule type" value="Genomic_DNA"/>
</dbReference>
<gene>
    <name evidence="19" type="ORF">ABS766_12820</name>
</gene>
<dbReference type="Gene3D" id="1.25.40.10">
    <property type="entry name" value="Tetratricopeptide repeat domain"/>
    <property type="match status" value="2"/>
</dbReference>
<evidence type="ECO:0000256" key="15">
    <source>
        <dbReference type="ARBA" id="ARBA00030800"/>
    </source>
</evidence>
<dbReference type="RefSeq" id="WP_408085581.1">
    <property type="nucleotide sequence ID" value="NZ_JBELPZ010000014.1"/>
</dbReference>
<evidence type="ECO:0000256" key="9">
    <source>
        <dbReference type="ARBA" id="ARBA00022723"/>
    </source>
</evidence>
<evidence type="ECO:0000256" key="1">
    <source>
        <dbReference type="ARBA" id="ARBA00000085"/>
    </source>
</evidence>
<dbReference type="Gene3D" id="1.20.5.1930">
    <property type="match status" value="1"/>
</dbReference>
<comment type="subcellular location">
    <subcellularLocation>
        <location evidence="3">Cytoplasm</location>
    </subcellularLocation>
</comment>
<dbReference type="PRINTS" id="PR00344">
    <property type="entry name" value="BCTRLSENSOR"/>
</dbReference>
<dbReference type="InterPro" id="IPR003594">
    <property type="entry name" value="HATPase_dom"/>
</dbReference>
<comment type="caution">
    <text evidence="19">The sequence shown here is derived from an EMBL/GenBank/DDBJ whole genome shotgun (WGS) entry which is preliminary data.</text>
</comment>
<dbReference type="InterPro" id="IPR036890">
    <property type="entry name" value="HATPase_C_sf"/>
</dbReference>
<evidence type="ECO:0000256" key="17">
    <source>
        <dbReference type="SAM" id="Phobius"/>
    </source>
</evidence>
<dbReference type="CDD" id="cd16917">
    <property type="entry name" value="HATPase_UhpB-NarQ-NarX-like"/>
    <property type="match status" value="1"/>
</dbReference>
<evidence type="ECO:0000313" key="20">
    <source>
        <dbReference type="Proteomes" id="UP001629156"/>
    </source>
</evidence>
<reference evidence="19 20" key="1">
    <citation type="submission" date="2024-06" db="EMBL/GenBank/DDBJ databases">
        <authorList>
            <person name="Kaempfer P."/>
            <person name="Viver T."/>
        </authorList>
    </citation>
    <scope>NUCLEOTIDE SEQUENCE [LARGE SCALE GENOMIC DNA]</scope>
    <source>
        <strain evidence="19 20">ST-119</strain>
    </source>
</reference>
<proteinExistence type="predicted"/>
<feature type="domain" description="Histidine kinase" evidence="18">
    <location>
        <begin position="599"/>
        <end position="684"/>
    </location>
</feature>
<keyword evidence="20" id="KW-1185">Reference proteome</keyword>
<keyword evidence="6" id="KW-0004">4Fe-4S</keyword>
<keyword evidence="12" id="KW-0902">Two-component regulatory system</keyword>
<keyword evidence="17" id="KW-1133">Transmembrane helix</keyword>
<organism evidence="19 20">
    <name type="scientific">Flavobacterium rhizosphaerae</name>
    <dbReference type="NCBI Taxonomy" id="3163298"/>
    <lineage>
        <taxon>Bacteria</taxon>
        <taxon>Pseudomonadati</taxon>
        <taxon>Bacteroidota</taxon>
        <taxon>Flavobacteriia</taxon>
        <taxon>Flavobacteriales</taxon>
        <taxon>Flavobacteriaceae</taxon>
        <taxon>Flavobacterium</taxon>
    </lineage>
</organism>
<keyword evidence="17" id="KW-0812">Transmembrane</keyword>
<keyword evidence="10" id="KW-0418">Kinase</keyword>
<comment type="cofactor">
    <cofactor evidence="2">
        <name>[4Fe-4S] cluster</name>
        <dbReference type="ChEBI" id="CHEBI:49883"/>
    </cofactor>
</comment>
<keyword evidence="19" id="KW-0067">ATP-binding</keyword>
<dbReference type="SMART" id="SM00028">
    <property type="entry name" value="TPR"/>
    <property type="match status" value="4"/>
</dbReference>
<comment type="catalytic activity">
    <reaction evidence="1">
        <text>ATP + protein L-histidine = ADP + protein N-phospho-L-histidine.</text>
        <dbReference type="EC" id="2.7.13.3"/>
    </reaction>
</comment>
<evidence type="ECO:0000256" key="5">
    <source>
        <dbReference type="ARBA" id="ARBA00017322"/>
    </source>
</evidence>
<evidence type="ECO:0000256" key="3">
    <source>
        <dbReference type="ARBA" id="ARBA00004496"/>
    </source>
</evidence>
<evidence type="ECO:0000256" key="6">
    <source>
        <dbReference type="ARBA" id="ARBA00022485"/>
    </source>
</evidence>
<name>A0ABW8YYD5_9FLAO</name>
<evidence type="ECO:0000256" key="16">
    <source>
        <dbReference type="PROSITE-ProRule" id="PRU00339"/>
    </source>
</evidence>
<dbReference type="PANTHER" id="PTHR24421">
    <property type="entry name" value="NITRATE/NITRITE SENSOR PROTEIN NARX-RELATED"/>
    <property type="match status" value="1"/>
</dbReference>
<dbReference type="PROSITE" id="PS50109">
    <property type="entry name" value="HIS_KIN"/>
    <property type="match status" value="1"/>
</dbReference>
<keyword evidence="16" id="KW-0802">TPR repeat</keyword>
<dbReference type="Gene3D" id="3.30.565.10">
    <property type="entry name" value="Histidine kinase-like ATPase, C-terminal domain"/>
    <property type="match status" value="1"/>
</dbReference>
<dbReference type="InterPro" id="IPR019734">
    <property type="entry name" value="TPR_rpt"/>
</dbReference>
<dbReference type="SUPFAM" id="SSF55874">
    <property type="entry name" value="ATPase domain of HSP90 chaperone/DNA topoisomerase II/histidine kinase"/>
    <property type="match status" value="1"/>
</dbReference>
<dbReference type="Pfam" id="PF13374">
    <property type="entry name" value="TPR_10"/>
    <property type="match status" value="1"/>
</dbReference>
<evidence type="ECO:0000256" key="8">
    <source>
        <dbReference type="ARBA" id="ARBA00022679"/>
    </source>
</evidence>
<evidence type="ECO:0000256" key="7">
    <source>
        <dbReference type="ARBA" id="ARBA00022490"/>
    </source>
</evidence>
<dbReference type="InterPro" id="IPR011712">
    <property type="entry name" value="Sig_transdc_His_kin_sub3_dim/P"/>
</dbReference>
<dbReference type="SUPFAM" id="SSF48452">
    <property type="entry name" value="TPR-like"/>
    <property type="match status" value="2"/>
</dbReference>
<dbReference type="InterPro" id="IPR050482">
    <property type="entry name" value="Sensor_HK_TwoCompSys"/>
</dbReference>
<evidence type="ECO:0000256" key="14">
    <source>
        <dbReference type="ARBA" id="ARBA00024827"/>
    </source>
</evidence>
<dbReference type="InterPro" id="IPR005467">
    <property type="entry name" value="His_kinase_dom"/>
</dbReference>
<keyword evidence="13" id="KW-0411">Iron-sulfur</keyword>
<keyword evidence="7" id="KW-0963">Cytoplasm</keyword>
<dbReference type="InterPro" id="IPR011990">
    <property type="entry name" value="TPR-like_helical_dom_sf"/>
</dbReference>
<dbReference type="InterPro" id="IPR004358">
    <property type="entry name" value="Sig_transdc_His_kin-like_C"/>
</dbReference>
<dbReference type="Pfam" id="PF02518">
    <property type="entry name" value="HATPase_c"/>
    <property type="match status" value="1"/>
</dbReference>
<dbReference type="Pfam" id="PF13181">
    <property type="entry name" value="TPR_8"/>
    <property type="match status" value="1"/>
</dbReference>
<comment type="function">
    <text evidence="14">Member of the two-component regulatory system NreB/NreC involved in the control of dissimilatory nitrate/nitrite reduction in response to oxygen. NreB functions as a direct oxygen sensor histidine kinase which is autophosphorylated, in the absence of oxygen, probably at the conserved histidine residue, and transfers its phosphate group probably to a conserved aspartate residue of NreC. NreB/NreC activates the expression of the nitrate (narGHJI) and nitrite (nir) reductase operons, as well as the putative nitrate transporter gene narT.</text>
</comment>
<evidence type="ECO:0000256" key="11">
    <source>
        <dbReference type="ARBA" id="ARBA00023004"/>
    </source>
</evidence>
<dbReference type="EC" id="2.7.13.3" evidence="4"/>
<keyword evidence="19" id="KW-0547">Nucleotide-binding</keyword>
<keyword evidence="17" id="KW-0472">Membrane</keyword>
<keyword evidence="11" id="KW-0408">Iron</keyword>
<sequence>MKGNSTNTIAFAILKRFLFFILIICAISCQHEPLDQDKLNALFEIAEDNSISADVREKYLDSVSDILSRQKNDSLTRLNYNRVASDYYSIRQQDKTLRASKNAIELAREVNDTLNLANAYYISGIIYYETAQNDSAYIYYNDAERYYRQLGIMDNLGGVILYKAYILYNINEYVLCETEAFKALALLKKENKVVEVYHCLNLIATALNGQNNYEEAIDYFEQALDQLDKFKSAGYPDNYITSYRISCYNNIGWVYQKMEKYDKAIDVFSGQLKNNNNLRQNYPALYAKVISNLAYAKFKRGDRTGVESMLKEGLKINDSLDNVSGIIGNRQSLGEYYLAKKDTVHALDYLVSSYKLASKTKRHEDALLSLRFLTDADKKNSLQYSDLYIRLNDSIQEKAKQNKNKFARIEYETERLLHEKEVLAKKNSFIIGVSVVVLLFIAAIFIIYYLNSRNKELVLMQEQQKANEEIYQLMFEQQAKIDAARAEEKNRIAMELHDGILNNIYAVRLNLEFINKKSDDASIQLRKEYIKQLQGVEAEIRGVSHELNRNSILYDDKGFDLLLGFMITSQKNKFNTQFEAIVDEVINWDDLSNLYKVNIYRIIQESLQNINKYSQAKNATVRILKDGANIHIIISDDGVGFDTEKARSGIGLKNLQSRADALKGTLHIKSTPGNGTIIEVFLPL</sequence>
<evidence type="ECO:0000256" key="12">
    <source>
        <dbReference type="ARBA" id="ARBA00023012"/>
    </source>
</evidence>
<feature type="transmembrane region" description="Helical" evidence="17">
    <location>
        <begin position="429"/>
        <end position="450"/>
    </location>
</feature>
<evidence type="ECO:0000256" key="10">
    <source>
        <dbReference type="ARBA" id="ARBA00022777"/>
    </source>
</evidence>
<evidence type="ECO:0000256" key="2">
    <source>
        <dbReference type="ARBA" id="ARBA00001966"/>
    </source>
</evidence>
<dbReference type="Proteomes" id="UP001629156">
    <property type="component" value="Unassembled WGS sequence"/>
</dbReference>
<dbReference type="PANTHER" id="PTHR24421:SF59">
    <property type="entry name" value="OXYGEN SENSOR HISTIDINE KINASE NREB"/>
    <property type="match status" value="1"/>
</dbReference>
<evidence type="ECO:0000256" key="13">
    <source>
        <dbReference type="ARBA" id="ARBA00023014"/>
    </source>
</evidence>
<dbReference type="Pfam" id="PF07730">
    <property type="entry name" value="HisKA_3"/>
    <property type="match status" value="1"/>
</dbReference>
<evidence type="ECO:0000313" key="19">
    <source>
        <dbReference type="EMBL" id="MFL9845304.1"/>
    </source>
</evidence>
<dbReference type="GO" id="GO:0005524">
    <property type="term" value="F:ATP binding"/>
    <property type="evidence" value="ECO:0007669"/>
    <property type="project" value="UniProtKB-KW"/>
</dbReference>